<dbReference type="PANTHER" id="PTHR45663:SF40">
    <property type="entry name" value="THIOREDOXIN 2"/>
    <property type="match status" value="1"/>
</dbReference>
<protein>
    <submittedName>
        <fullName evidence="2">Thiol reductase thioredoxin</fullName>
    </submittedName>
</protein>
<sequence length="140" mass="15192">MTVVALTDQSFVSVVATTELVVVDFWASWCSPCRAFGAIYERSSVEQSHVLHARVDITSELQAAHVARVAAVPALLGYRDGARVFSHTGTLSEPALARIVQALNESRRSGAGVEAVSDATEMEVDPLEQEHTHPVIPPRW</sequence>
<dbReference type="PANTHER" id="PTHR45663">
    <property type="entry name" value="GEO12009P1"/>
    <property type="match status" value="1"/>
</dbReference>
<dbReference type="AlphaFoldDB" id="A0AAX0VHM0"/>
<dbReference type="Pfam" id="PF00085">
    <property type="entry name" value="Thioredoxin"/>
    <property type="match status" value="1"/>
</dbReference>
<dbReference type="CDD" id="cd02947">
    <property type="entry name" value="TRX_family"/>
    <property type="match status" value="1"/>
</dbReference>
<comment type="caution">
    <text evidence="2">The sequence shown here is derived from an EMBL/GenBank/DDBJ whole genome shotgun (WGS) entry which is preliminary data.</text>
</comment>
<organism evidence="2 3">
    <name type="scientific">Micrococcus luteus</name>
    <name type="common">Micrococcus lysodeikticus</name>
    <dbReference type="NCBI Taxonomy" id="1270"/>
    <lineage>
        <taxon>Bacteria</taxon>
        <taxon>Bacillati</taxon>
        <taxon>Actinomycetota</taxon>
        <taxon>Actinomycetes</taxon>
        <taxon>Micrococcales</taxon>
        <taxon>Micrococcaceae</taxon>
        <taxon>Micrococcus</taxon>
    </lineage>
</organism>
<dbReference type="InterPro" id="IPR036249">
    <property type="entry name" value="Thioredoxin-like_sf"/>
</dbReference>
<dbReference type="SUPFAM" id="SSF52833">
    <property type="entry name" value="Thioredoxin-like"/>
    <property type="match status" value="1"/>
</dbReference>
<name>A0AAX0VHM0_MICLU</name>
<proteinExistence type="predicted"/>
<gene>
    <name evidence="2" type="ORF">CYJ95_12130</name>
</gene>
<dbReference type="Gene3D" id="3.40.30.10">
    <property type="entry name" value="Glutaredoxin"/>
    <property type="match status" value="1"/>
</dbReference>
<accession>A0AAX0VHM0</accession>
<dbReference type="RefSeq" id="WP_101966232.1">
    <property type="nucleotide sequence ID" value="NZ_JACLBR010000149.1"/>
</dbReference>
<evidence type="ECO:0000313" key="2">
    <source>
        <dbReference type="EMBL" id="PKZ78689.1"/>
    </source>
</evidence>
<feature type="domain" description="Thioredoxin" evidence="1">
    <location>
        <begin position="1"/>
        <end position="105"/>
    </location>
</feature>
<reference evidence="2 3" key="1">
    <citation type="submission" date="2017-12" db="EMBL/GenBank/DDBJ databases">
        <title>Phylogenetic diversity of female urinary microbiome.</title>
        <authorList>
            <person name="Thomas-White K."/>
            <person name="Wolfe A.J."/>
        </authorList>
    </citation>
    <scope>NUCLEOTIDE SEQUENCE [LARGE SCALE GENOMIC DNA]</scope>
    <source>
        <strain evidence="2 3">UMB0038</strain>
    </source>
</reference>
<dbReference type="Proteomes" id="UP000234847">
    <property type="component" value="Unassembled WGS sequence"/>
</dbReference>
<dbReference type="GO" id="GO:0015035">
    <property type="term" value="F:protein-disulfide reductase activity"/>
    <property type="evidence" value="ECO:0007669"/>
    <property type="project" value="TreeGrafter"/>
</dbReference>
<dbReference type="PROSITE" id="PS51352">
    <property type="entry name" value="THIOREDOXIN_2"/>
    <property type="match status" value="1"/>
</dbReference>
<dbReference type="GO" id="GO:0005829">
    <property type="term" value="C:cytosol"/>
    <property type="evidence" value="ECO:0007669"/>
    <property type="project" value="TreeGrafter"/>
</dbReference>
<dbReference type="EMBL" id="PKJT01000024">
    <property type="protein sequence ID" value="PKZ78689.1"/>
    <property type="molecule type" value="Genomic_DNA"/>
</dbReference>
<evidence type="ECO:0000313" key="3">
    <source>
        <dbReference type="Proteomes" id="UP000234847"/>
    </source>
</evidence>
<dbReference type="InterPro" id="IPR013766">
    <property type="entry name" value="Thioredoxin_domain"/>
</dbReference>
<evidence type="ECO:0000259" key="1">
    <source>
        <dbReference type="PROSITE" id="PS51352"/>
    </source>
</evidence>